<evidence type="ECO:0000256" key="2">
    <source>
        <dbReference type="ARBA" id="ARBA00022679"/>
    </source>
</evidence>
<gene>
    <name evidence="3" type="ORF">F511_31464</name>
</gene>
<dbReference type="AlphaFoldDB" id="A0A2Z7D998"/>
<dbReference type="FunFam" id="3.40.50.2000:FF:000064">
    <property type="entry name" value="Glycosyltransferase"/>
    <property type="match status" value="1"/>
</dbReference>
<dbReference type="GO" id="GO:0035251">
    <property type="term" value="F:UDP-glucosyltransferase activity"/>
    <property type="evidence" value="ECO:0007669"/>
    <property type="project" value="TreeGrafter"/>
</dbReference>
<dbReference type="InterPro" id="IPR002213">
    <property type="entry name" value="UDP_glucos_trans"/>
</dbReference>
<dbReference type="Pfam" id="PF00201">
    <property type="entry name" value="UDPGT"/>
    <property type="match status" value="1"/>
</dbReference>
<dbReference type="Proteomes" id="UP000250235">
    <property type="component" value="Unassembled WGS sequence"/>
</dbReference>
<keyword evidence="4" id="KW-1185">Reference proteome</keyword>
<dbReference type="PANTHER" id="PTHR48047">
    <property type="entry name" value="GLYCOSYLTRANSFERASE"/>
    <property type="match status" value="1"/>
</dbReference>
<sequence length="474" mass="52399">MEKEGSSKNGAHVLVVPYPAQGHMLPLLDLTHQLSQRHLTITILITPGNLPTLTPLLSANPTIQTLILPFPNSPLIPKGVENIKDIGNLGNIAMISALSELREPIIQWFGSHSNPPVAIISDFFLGWTYELACKLQIPRITFYCSGAFFTAVSVHLWEDPEAVQHGIEVKFHDLPGSPSLTWEELPTLFRRYMELEVRDTNFELVKNSMMANTRSWGVVFNSFVALEGEFLDCLREKMGHQRVYTVGPLHLLGRPNNLPVGPVVSNGVLSWLDECEDGSVLYVCFGSQKFLKKAQMEALASGLEKSGVKFVWAVKKVTAQQVVDGFGDIPDGFVDRVMGRGFVIKGWAPQSEILSHRAVGGFLSHCGWNSVLEAISSGVMLLCWPMEADQYLDDKLMVDYRNAAVGICKGGDTVPDPEELARKITRSMRGDVVERTRAKELREKAVEAVKDGGDSYKDLDGLVEELAKLEAQNA</sequence>
<organism evidence="3 4">
    <name type="scientific">Dorcoceras hygrometricum</name>
    <dbReference type="NCBI Taxonomy" id="472368"/>
    <lineage>
        <taxon>Eukaryota</taxon>
        <taxon>Viridiplantae</taxon>
        <taxon>Streptophyta</taxon>
        <taxon>Embryophyta</taxon>
        <taxon>Tracheophyta</taxon>
        <taxon>Spermatophyta</taxon>
        <taxon>Magnoliopsida</taxon>
        <taxon>eudicotyledons</taxon>
        <taxon>Gunneridae</taxon>
        <taxon>Pentapetalae</taxon>
        <taxon>asterids</taxon>
        <taxon>lamiids</taxon>
        <taxon>Lamiales</taxon>
        <taxon>Gesneriaceae</taxon>
        <taxon>Didymocarpoideae</taxon>
        <taxon>Trichosporeae</taxon>
        <taxon>Loxocarpinae</taxon>
        <taxon>Dorcoceras</taxon>
    </lineage>
</organism>
<dbReference type="PANTHER" id="PTHR48047:SF28">
    <property type="entry name" value="F11M15.8 PROTEIN"/>
    <property type="match status" value="1"/>
</dbReference>
<protein>
    <submittedName>
        <fullName evidence="3">Glucosyltransferase like family protein</fullName>
    </submittedName>
</protein>
<name>A0A2Z7D998_9LAMI</name>
<accession>A0A2Z7D998</accession>
<evidence type="ECO:0000256" key="1">
    <source>
        <dbReference type="ARBA" id="ARBA00009995"/>
    </source>
</evidence>
<keyword evidence="2 3" id="KW-0808">Transferase</keyword>
<dbReference type="OrthoDB" id="5835829at2759"/>
<evidence type="ECO:0000313" key="4">
    <source>
        <dbReference type="Proteomes" id="UP000250235"/>
    </source>
</evidence>
<dbReference type="EMBL" id="KQ989004">
    <property type="protein sequence ID" value="KZV55139.1"/>
    <property type="molecule type" value="Genomic_DNA"/>
</dbReference>
<evidence type="ECO:0000313" key="3">
    <source>
        <dbReference type="EMBL" id="KZV55139.1"/>
    </source>
</evidence>
<dbReference type="CDD" id="cd03784">
    <property type="entry name" value="GT1_Gtf-like"/>
    <property type="match status" value="1"/>
</dbReference>
<dbReference type="Gene3D" id="3.40.50.2000">
    <property type="entry name" value="Glycogen Phosphorylase B"/>
    <property type="match status" value="2"/>
</dbReference>
<dbReference type="SUPFAM" id="SSF53756">
    <property type="entry name" value="UDP-Glycosyltransferase/glycogen phosphorylase"/>
    <property type="match status" value="1"/>
</dbReference>
<proteinExistence type="inferred from homology"/>
<comment type="similarity">
    <text evidence="1">Belongs to the UDP-glycosyltransferase family.</text>
</comment>
<reference evidence="3 4" key="1">
    <citation type="journal article" date="2015" name="Proc. Natl. Acad. Sci. U.S.A.">
        <title>The resurrection genome of Boea hygrometrica: A blueprint for survival of dehydration.</title>
        <authorList>
            <person name="Xiao L."/>
            <person name="Yang G."/>
            <person name="Zhang L."/>
            <person name="Yang X."/>
            <person name="Zhao S."/>
            <person name="Ji Z."/>
            <person name="Zhou Q."/>
            <person name="Hu M."/>
            <person name="Wang Y."/>
            <person name="Chen M."/>
            <person name="Xu Y."/>
            <person name="Jin H."/>
            <person name="Xiao X."/>
            <person name="Hu G."/>
            <person name="Bao F."/>
            <person name="Hu Y."/>
            <person name="Wan P."/>
            <person name="Li L."/>
            <person name="Deng X."/>
            <person name="Kuang T."/>
            <person name="Xiang C."/>
            <person name="Zhu J.K."/>
            <person name="Oliver M.J."/>
            <person name="He Y."/>
        </authorList>
    </citation>
    <scope>NUCLEOTIDE SEQUENCE [LARGE SCALE GENOMIC DNA]</scope>
    <source>
        <strain evidence="4">cv. XS01</strain>
    </source>
</reference>